<feature type="domain" description="HTH tetR-type" evidence="3">
    <location>
        <begin position="1"/>
        <end position="61"/>
    </location>
</feature>
<dbReference type="PANTHER" id="PTHR43479">
    <property type="entry name" value="ACREF/ENVCD OPERON REPRESSOR-RELATED"/>
    <property type="match status" value="1"/>
</dbReference>
<reference evidence="4" key="1">
    <citation type="submission" date="2022-12" db="EMBL/GenBank/DDBJ databases">
        <title>Reclassification of two methanogenic archaea species isolated from the Kolyma lowland permafrost.</title>
        <authorList>
            <person name="Trubitsyn V.E."/>
            <person name="Rivkina E.M."/>
            <person name="Shcherbakova V.A."/>
        </authorList>
    </citation>
    <scope>NUCLEOTIDE SEQUENCE</scope>
    <source>
        <strain evidence="4">M2</strain>
        <strain evidence="5">MK4</strain>
    </source>
</reference>
<dbReference type="RefSeq" id="WP_084689206.1">
    <property type="nucleotide sequence ID" value="NZ_JAPVER010000020.1"/>
</dbReference>
<dbReference type="PROSITE" id="PS50977">
    <property type="entry name" value="HTH_TETR_2"/>
    <property type="match status" value="1"/>
</dbReference>
<dbReference type="InterPro" id="IPR001647">
    <property type="entry name" value="HTH_TetR"/>
</dbReference>
<dbReference type="InterPro" id="IPR050624">
    <property type="entry name" value="HTH-type_Tx_Regulator"/>
</dbReference>
<dbReference type="PRINTS" id="PR00455">
    <property type="entry name" value="HTHTETR"/>
</dbReference>
<dbReference type="InterPro" id="IPR023772">
    <property type="entry name" value="DNA-bd_HTH_TetR-type_CS"/>
</dbReference>
<dbReference type="Proteomes" id="UP001068021">
    <property type="component" value="Unassembled WGS sequence"/>
</dbReference>
<name>A0A9E4ZYD5_9EURY</name>
<proteinExistence type="predicted"/>
<keyword evidence="6" id="KW-1185">Reference proteome</keyword>
<evidence type="ECO:0000256" key="2">
    <source>
        <dbReference type="PROSITE-ProRule" id="PRU00335"/>
    </source>
</evidence>
<dbReference type="SUPFAM" id="SSF46689">
    <property type="entry name" value="Homeodomain-like"/>
    <property type="match status" value="1"/>
</dbReference>
<dbReference type="Proteomes" id="UP001074446">
    <property type="component" value="Unassembled WGS sequence"/>
</dbReference>
<evidence type="ECO:0000259" key="3">
    <source>
        <dbReference type="PROSITE" id="PS50977"/>
    </source>
</evidence>
<dbReference type="EMBL" id="JAPVES010000029">
    <property type="protein sequence ID" value="MCZ3371889.1"/>
    <property type="molecule type" value="Genomic_DNA"/>
</dbReference>
<dbReference type="PROSITE" id="PS01081">
    <property type="entry name" value="HTH_TETR_1"/>
    <property type="match status" value="1"/>
</dbReference>
<dbReference type="AlphaFoldDB" id="A0A9E4ZYD5"/>
<evidence type="ECO:0000313" key="4">
    <source>
        <dbReference type="EMBL" id="MCZ3366381.1"/>
    </source>
</evidence>
<sequence>MGRKDKIIDATMELITQIGFSNFSIGKVANALNVSKGVITYHFPTKDLLLKAVVTKYYEEAAAYMGQHMRIDKSACDTLNSYIESTLFFVNENKVRTVAIADIILNSRTKEGEMLFKEDKTIYQPLIEIFKYGQEIEKSYRDFSPEIMARSVRSVIDSMSLAIAREEITDIDDVIREVQKIFESSTLK</sequence>
<gene>
    <name evidence="5" type="ORF">O3H35_04530</name>
    <name evidence="4" type="ORF">O3H54_10865</name>
</gene>
<accession>A0A9E4ZYD5</accession>
<dbReference type="InterPro" id="IPR009057">
    <property type="entry name" value="Homeodomain-like_sf"/>
</dbReference>
<evidence type="ECO:0000256" key="1">
    <source>
        <dbReference type="ARBA" id="ARBA00023125"/>
    </source>
</evidence>
<dbReference type="EMBL" id="JAPVER010000020">
    <property type="protein sequence ID" value="MCZ3366381.1"/>
    <property type="molecule type" value="Genomic_DNA"/>
</dbReference>
<dbReference type="Pfam" id="PF00440">
    <property type="entry name" value="TetR_N"/>
    <property type="match status" value="1"/>
</dbReference>
<evidence type="ECO:0000313" key="6">
    <source>
        <dbReference type="Proteomes" id="UP001068021"/>
    </source>
</evidence>
<dbReference type="Gene3D" id="1.10.357.10">
    <property type="entry name" value="Tetracycline Repressor, domain 2"/>
    <property type="match status" value="1"/>
</dbReference>
<keyword evidence="1 2" id="KW-0238">DNA-binding</keyword>
<feature type="DNA-binding region" description="H-T-H motif" evidence="2">
    <location>
        <begin position="24"/>
        <end position="43"/>
    </location>
</feature>
<evidence type="ECO:0000313" key="5">
    <source>
        <dbReference type="EMBL" id="MCZ3371889.1"/>
    </source>
</evidence>
<comment type="caution">
    <text evidence="4">The sequence shown here is derived from an EMBL/GenBank/DDBJ whole genome shotgun (WGS) entry which is preliminary data.</text>
</comment>
<organism evidence="4 6">
    <name type="scientific">Methanobacterium veterum</name>
    <dbReference type="NCBI Taxonomy" id="408577"/>
    <lineage>
        <taxon>Archaea</taxon>
        <taxon>Methanobacteriati</taxon>
        <taxon>Methanobacteriota</taxon>
        <taxon>Methanomada group</taxon>
        <taxon>Methanobacteria</taxon>
        <taxon>Methanobacteriales</taxon>
        <taxon>Methanobacteriaceae</taxon>
        <taxon>Methanobacterium</taxon>
    </lineage>
</organism>
<protein>
    <submittedName>
        <fullName evidence="4">TetR/AcrR family transcriptional regulator</fullName>
    </submittedName>
</protein>
<dbReference type="PANTHER" id="PTHR43479:SF11">
    <property type="entry name" value="ACREF_ENVCD OPERON REPRESSOR-RELATED"/>
    <property type="match status" value="1"/>
</dbReference>
<dbReference type="GO" id="GO:0003677">
    <property type="term" value="F:DNA binding"/>
    <property type="evidence" value="ECO:0007669"/>
    <property type="project" value="UniProtKB-UniRule"/>
</dbReference>